<feature type="transmembrane region" description="Helical" evidence="2">
    <location>
        <begin position="40"/>
        <end position="63"/>
    </location>
</feature>
<reference evidence="3 4" key="1">
    <citation type="submission" date="2023-06" db="EMBL/GenBank/DDBJ databases">
        <title>Sporosarcina sp. nov., isolated from Korean traditional fermented seafood 'Jeotgal'.</title>
        <authorList>
            <person name="Yang A.I."/>
            <person name="Shin N.-R."/>
        </authorList>
    </citation>
    <scope>NUCLEOTIDE SEQUENCE [LARGE SCALE GENOMIC DNA]</scope>
    <source>
        <strain evidence="3 4">KCTC13119</strain>
    </source>
</reference>
<evidence type="ECO:0000313" key="3">
    <source>
        <dbReference type="EMBL" id="MDW0115041.1"/>
    </source>
</evidence>
<evidence type="ECO:0000313" key="4">
    <source>
        <dbReference type="Proteomes" id="UP001282284"/>
    </source>
</evidence>
<gene>
    <name evidence="3" type="ORF">QT711_17915</name>
</gene>
<sequence length="397" mass="45130">MKEPMRDIKKSLDATVFKDSQFSAKHKHAVFQKIHKRKTIYVLPTLVSGLLLTVAVSAGIYFATERIGGESPAALVPNHPVTTEIPPPQGEGGTETVPLYEAKEDAEVSMKDAETAYALCVDALTDYYNAIWNGTEIDVGKFIGNENLQQYLETKIQYESKKFGTMDSKVKQLEIGDWEVTFTNDEKGGYLYLEVPVSIRKHDGGGYGEGTEFFVRNIDGKLTIVDWYTGGKDTYDYLVRGYEQKIGNPNVWNDHDWVKKFKSGTGLYDFEQQVYDRFQLTHDANELIGLEPISIAKLYAYASYQQDFETAYALYTDREEHILWSEEEDEQIPLVDRGTPEQVLETYKGLESGSFIQTSDYEGYIKFYPNGEQHVESGFSMIKNEEGIWQVAFLPVQ</sequence>
<accession>A0ABU4GDH3</accession>
<protein>
    <submittedName>
        <fullName evidence="3">Uncharacterized protein</fullName>
    </submittedName>
</protein>
<organism evidence="3 4">
    <name type="scientific">Sporosarcina saromensis</name>
    <dbReference type="NCBI Taxonomy" id="359365"/>
    <lineage>
        <taxon>Bacteria</taxon>
        <taxon>Bacillati</taxon>
        <taxon>Bacillota</taxon>
        <taxon>Bacilli</taxon>
        <taxon>Bacillales</taxon>
        <taxon>Caryophanaceae</taxon>
        <taxon>Sporosarcina</taxon>
    </lineage>
</organism>
<comment type="caution">
    <text evidence="3">The sequence shown here is derived from an EMBL/GenBank/DDBJ whole genome shotgun (WGS) entry which is preliminary data.</text>
</comment>
<keyword evidence="2" id="KW-1133">Transmembrane helix</keyword>
<dbReference type="EMBL" id="JAUBDI010000027">
    <property type="protein sequence ID" value="MDW0115041.1"/>
    <property type="molecule type" value="Genomic_DNA"/>
</dbReference>
<feature type="region of interest" description="Disordered" evidence="1">
    <location>
        <begin position="73"/>
        <end position="94"/>
    </location>
</feature>
<proteinExistence type="predicted"/>
<keyword evidence="4" id="KW-1185">Reference proteome</keyword>
<dbReference type="RefSeq" id="WP_317946541.1">
    <property type="nucleotide sequence ID" value="NZ_JAUBDI010000027.1"/>
</dbReference>
<evidence type="ECO:0000256" key="2">
    <source>
        <dbReference type="SAM" id="Phobius"/>
    </source>
</evidence>
<dbReference type="Proteomes" id="UP001282284">
    <property type="component" value="Unassembled WGS sequence"/>
</dbReference>
<keyword evidence="2" id="KW-0472">Membrane</keyword>
<name>A0ABU4GDH3_9BACL</name>
<keyword evidence="2" id="KW-0812">Transmembrane</keyword>
<evidence type="ECO:0000256" key="1">
    <source>
        <dbReference type="SAM" id="MobiDB-lite"/>
    </source>
</evidence>